<dbReference type="Proteomes" id="UP001060919">
    <property type="component" value="Chromosome"/>
</dbReference>
<name>A0A915YEC6_9BACT</name>
<evidence type="ECO:0000313" key="3">
    <source>
        <dbReference type="Proteomes" id="UP001060919"/>
    </source>
</evidence>
<dbReference type="RefSeq" id="WP_264792727.1">
    <property type="nucleotide sequence ID" value="NZ_AP026867.1"/>
</dbReference>
<dbReference type="Pfam" id="PF03203">
    <property type="entry name" value="MerC"/>
    <property type="match status" value="1"/>
</dbReference>
<evidence type="ECO:0000313" key="2">
    <source>
        <dbReference type="EMBL" id="BDS11567.1"/>
    </source>
</evidence>
<sequence length="139" mass="15545">MILSQKSDTFGAIASTLCLIHCISTPFIFALQTCSASCCKNSPGWWQAIDYLFLGISFFAVWQSARTTSKHWVAYALWASWIGIFVVLLNEKLAILPVLNHLLYVPALTLVVLHLYNQKYCHCSGTECCNFSTNSKEVS</sequence>
<dbReference type="GO" id="GO:0015097">
    <property type="term" value="F:mercury ion transmembrane transporter activity"/>
    <property type="evidence" value="ECO:0007669"/>
    <property type="project" value="InterPro"/>
</dbReference>
<evidence type="ECO:0000256" key="1">
    <source>
        <dbReference type="SAM" id="Phobius"/>
    </source>
</evidence>
<feature type="transmembrane region" description="Helical" evidence="1">
    <location>
        <begin position="44"/>
        <end position="65"/>
    </location>
</feature>
<keyword evidence="3" id="KW-1185">Reference proteome</keyword>
<proteinExistence type="predicted"/>
<feature type="transmembrane region" description="Helical" evidence="1">
    <location>
        <begin position="95"/>
        <end position="116"/>
    </location>
</feature>
<keyword evidence="1" id="KW-1133">Transmembrane helix</keyword>
<keyword evidence="1" id="KW-0812">Transmembrane</keyword>
<dbReference type="EMBL" id="AP026867">
    <property type="protein sequence ID" value="BDS11567.1"/>
    <property type="molecule type" value="Genomic_DNA"/>
</dbReference>
<dbReference type="InterPro" id="IPR004891">
    <property type="entry name" value="Mercury-R_MerC"/>
</dbReference>
<accession>A0A915YEC6</accession>
<feature type="transmembrane region" description="Helical" evidence="1">
    <location>
        <begin position="72"/>
        <end position="89"/>
    </location>
</feature>
<organism evidence="2 3">
    <name type="scientific">Aureispira anguillae</name>
    <dbReference type="NCBI Taxonomy" id="2864201"/>
    <lineage>
        <taxon>Bacteria</taxon>
        <taxon>Pseudomonadati</taxon>
        <taxon>Bacteroidota</taxon>
        <taxon>Saprospiria</taxon>
        <taxon>Saprospirales</taxon>
        <taxon>Saprospiraceae</taxon>
        <taxon>Aureispira</taxon>
    </lineage>
</organism>
<dbReference type="AlphaFoldDB" id="A0A915YEC6"/>
<dbReference type="KEGG" id="aup:AsAng_0022810"/>
<feature type="transmembrane region" description="Helical" evidence="1">
    <location>
        <begin position="12"/>
        <end position="32"/>
    </location>
</feature>
<reference evidence="2" key="1">
    <citation type="submission" date="2022-09" db="EMBL/GenBank/DDBJ databases">
        <title>Aureispira anguillicida sp. nov., isolated from Leptocephalus of Japanese eel Anguilla japonica.</title>
        <authorList>
            <person name="Yuasa K."/>
            <person name="Mekata T."/>
            <person name="Ikunari K."/>
        </authorList>
    </citation>
    <scope>NUCLEOTIDE SEQUENCE</scope>
    <source>
        <strain evidence="2">EL160426</strain>
    </source>
</reference>
<gene>
    <name evidence="2" type="ORF">AsAng_0022810</name>
</gene>
<protein>
    <submittedName>
        <fullName evidence="2">MerC domain-containing protein</fullName>
    </submittedName>
</protein>
<dbReference type="GO" id="GO:0016020">
    <property type="term" value="C:membrane"/>
    <property type="evidence" value="ECO:0007669"/>
    <property type="project" value="InterPro"/>
</dbReference>
<keyword evidence="1" id="KW-0472">Membrane</keyword>